<evidence type="ECO:0000313" key="3">
    <source>
        <dbReference type="Proteomes" id="UP000316714"/>
    </source>
</evidence>
<name>A0A5C5V3X8_9BACT</name>
<dbReference type="Proteomes" id="UP000316714">
    <property type="component" value="Unassembled WGS sequence"/>
</dbReference>
<reference evidence="2 3" key="1">
    <citation type="submission" date="2019-02" db="EMBL/GenBank/DDBJ databases">
        <title>Deep-cultivation of Planctomycetes and their phenomic and genomic characterization uncovers novel biology.</title>
        <authorList>
            <person name="Wiegand S."/>
            <person name="Jogler M."/>
            <person name="Boedeker C."/>
            <person name="Pinto D."/>
            <person name="Vollmers J."/>
            <person name="Rivas-Marin E."/>
            <person name="Kohn T."/>
            <person name="Peeters S.H."/>
            <person name="Heuer A."/>
            <person name="Rast P."/>
            <person name="Oberbeckmann S."/>
            <person name="Bunk B."/>
            <person name="Jeske O."/>
            <person name="Meyerdierks A."/>
            <person name="Storesund J.E."/>
            <person name="Kallscheuer N."/>
            <person name="Luecker S."/>
            <person name="Lage O.M."/>
            <person name="Pohl T."/>
            <person name="Merkel B.J."/>
            <person name="Hornburger P."/>
            <person name="Mueller R.-W."/>
            <person name="Bruemmer F."/>
            <person name="Labrenz M."/>
            <person name="Spormann A.M."/>
            <person name="Op Den Camp H."/>
            <person name="Overmann J."/>
            <person name="Amann R."/>
            <person name="Jetten M.S.M."/>
            <person name="Mascher T."/>
            <person name="Medema M.H."/>
            <person name="Devos D.P."/>
            <person name="Kaster A.-K."/>
            <person name="Ovreas L."/>
            <person name="Rohde M."/>
            <person name="Galperin M.Y."/>
            <person name="Jogler C."/>
        </authorList>
    </citation>
    <scope>NUCLEOTIDE SEQUENCE [LARGE SCALE GENOMIC DNA]</scope>
    <source>
        <strain evidence="2 3">KOR34</strain>
    </source>
</reference>
<dbReference type="RefSeq" id="WP_146567719.1">
    <property type="nucleotide sequence ID" value="NZ_SIHJ01000003.1"/>
</dbReference>
<evidence type="ECO:0000256" key="1">
    <source>
        <dbReference type="SAM" id="MobiDB-lite"/>
    </source>
</evidence>
<dbReference type="PROSITE" id="PS51257">
    <property type="entry name" value="PROKAR_LIPOPROTEIN"/>
    <property type="match status" value="1"/>
</dbReference>
<comment type="caution">
    <text evidence="2">The sequence shown here is derived from an EMBL/GenBank/DDBJ whole genome shotgun (WGS) entry which is preliminary data.</text>
</comment>
<proteinExistence type="predicted"/>
<evidence type="ECO:0000313" key="2">
    <source>
        <dbReference type="EMBL" id="TWT32395.1"/>
    </source>
</evidence>
<feature type="region of interest" description="Disordered" evidence="1">
    <location>
        <begin position="40"/>
        <end position="65"/>
    </location>
</feature>
<dbReference type="OrthoDB" id="9951317at2"/>
<accession>A0A5C5V3X8</accession>
<gene>
    <name evidence="2" type="ORF">KOR34_41580</name>
</gene>
<sequence>MLARLLLILLLPALAGCSSWVPAWNAEKWDVTRLRDPRASDIDRRLSERPPTSVRTPFGSAADAE</sequence>
<dbReference type="AlphaFoldDB" id="A0A5C5V3X8"/>
<organism evidence="2 3">
    <name type="scientific">Posidoniimonas corsicana</name>
    <dbReference type="NCBI Taxonomy" id="1938618"/>
    <lineage>
        <taxon>Bacteria</taxon>
        <taxon>Pseudomonadati</taxon>
        <taxon>Planctomycetota</taxon>
        <taxon>Planctomycetia</taxon>
        <taxon>Pirellulales</taxon>
        <taxon>Lacipirellulaceae</taxon>
        <taxon>Posidoniimonas</taxon>
    </lineage>
</organism>
<keyword evidence="3" id="KW-1185">Reference proteome</keyword>
<protein>
    <submittedName>
        <fullName evidence="2">Uncharacterized protein</fullName>
    </submittedName>
</protein>
<dbReference type="EMBL" id="SIHJ01000003">
    <property type="protein sequence ID" value="TWT32395.1"/>
    <property type="molecule type" value="Genomic_DNA"/>
</dbReference>